<gene>
    <name evidence="5" type="ORF">ACFQRF_20910</name>
</gene>
<dbReference type="InterPro" id="IPR036188">
    <property type="entry name" value="FAD/NAD-bd_sf"/>
</dbReference>
<dbReference type="SUPFAM" id="SSF54373">
    <property type="entry name" value="FAD-linked reductases, C-terminal domain"/>
    <property type="match status" value="1"/>
</dbReference>
<dbReference type="PRINTS" id="PR00757">
    <property type="entry name" value="AMINEOXDASEF"/>
</dbReference>
<evidence type="ECO:0000256" key="3">
    <source>
        <dbReference type="ARBA" id="ARBA00023002"/>
    </source>
</evidence>
<protein>
    <submittedName>
        <fullName evidence="5">Flavin monoamine oxidase family protein</fullName>
    </submittedName>
</protein>
<comment type="caution">
    <text evidence="5">The sequence shown here is derived from an EMBL/GenBank/DDBJ whole genome shotgun (WGS) entry which is preliminary data.</text>
</comment>
<evidence type="ECO:0000313" key="6">
    <source>
        <dbReference type="Proteomes" id="UP001596540"/>
    </source>
</evidence>
<evidence type="ECO:0000256" key="1">
    <source>
        <dbReference type="ARBA" id="ARBA00001974"/>
    </source>
</evidence>
<dbReference type="PANTHER" id="PTHR43563:SF1">
    <property type="entry name" value="AMINE OXIDASE [FLAVIN-CONTAINING] B"/>
    <property type="match status" value="1"/>
</dbReference>
<keyword evidence="3" id="KW-0560">Oxidoreductase</keyword>
<dbReference type="InterPro" id="IPR050703">
    <property type="entry name" value="Flavin_MAO"/>
</dbReference>
<name>A0ABW2KLB1_9ACTN</name>
<dbReference type="EMBL" id="JBHTBH010000010">
    <property type="protein sequence ID" value="MFC7330193.1"/>
    <property type="molecule type" value="Genomic_DNA"/>
</dbReference>
<dbReference type="Gene3D" id="3.50.50.60">
    <property type="entry name" value="FAD/NAD(P)-binding domain"/>
    <property type="match status" value="1"/>
</dbReference>
<reference evidence="6" key="1">
    <citation type="journal article" date="2019" name="Int. J. Syst. Evol. Microbiol.">
        <title>The Global Catalogue of Microorganisms (GCM) 10K type strain sequencing project: providing services to taxonomists for standard genome sequencing and annotation.</title>
        <authorList>
            <consortium name="The Broad Institute Genomics Platform"/>
            <consortium name="The Broad Institute Genome Sequencing Center for Infectious Disease"/>
            <person name="Wu L."/>
            <person name="Ma J."/>
        </authorList>
    </citation>
    <scope>NUCLEOTIDE SEQUENCE [LARGE SCALE GENOMIC DNA]</scope>
    <source>
        <strain evidence="6">CGMCC 4.7382</strain>
    </source>
</reference>
<dbReference type="Gene3D" id="3.90.660.10">
    <property type="match status" value="1"/>
</dbReference>
<dbReference type="Proteomes" id="UP001596540">
    <property type="component" value="Unassembled WGS sequence"/>
</dbReference>
<feature type="domain" description="Amine oxidase" evidence="4">
    <location>
        <begin position="13"/>
        <end position="441"/>
    </location>
</feature>
<dbReference type="Pfam" id="PF01593">
    <property type="entry name" value="Amino_oxidase"/>
    <property type="match status" value="1"/>
</dbReference>
<dbReference type="Gene3D" id="1.10.405.10">
    <property type="entry name" value="Guanine Nucleotide Dissociation Inhibitor, domain 1"/>
    <property type="match status" value="1"/>
</dbReference>
<dbReference type="RefSeq" id="WP_379872827.1">
    <property type="nucleotide sequence ID" value="NZ_JBHTBH010000010.1"/>
</dbReference>
<dbReference type="PANTHER" id="PTHR43563">
    <property type="entry name" value="AMINE OXIDASE"/>
    <property type="match status" value="1"/>
</dbReference>
<comment type="similarity">
    <text evidence="2">Belongs to the flavin monoamine oxidase family.</text>
</comment>
<organism evidence="5 6">
    <name type="scientific">Marinactinospora rubrisoli</name>
    <dbReference type="NCBI Taxonomy" id="2715399"/>
    <lineage>
        <taxon>Bacteria</taxon>
        <taxon>Bacillati</taxon>
        <taxon>Actinomycetota</taxon>
        <taxon>Actinomycetes</taxon>
        <taxon>Streptosporangiales</taxon>
        <taxon>Nocardiopsidaceae</taxon>
        <taxon>Marinactinospora</taxon>
    </lineage>
</organism>
<dbReference type="InterPro" id="IPR001613">
    <property type="entry name" value="Flavin_amine_oxidase"/>
</dbReference>
<evidence type="ECO:0000259" key="4">
    <source>
        <dbReference type="Pfam" id="PF01593"/>
    </source>
</evidence>
<keyword evidence="6" id="KW-1185">Reference proteome</keyword>
<accession>A0ABW2KLB1</accession>
<dbReference type="InterPro" id="IPR002937">
    <property type="entry name" value="Amino_oxidase"/>
</dbReference>
<comment type="cofactor">
    <cofactor evidence="1">
        <name>FAD</name>
        <dbReference type="ChEBI" id="CHEBI:57692"/>
    </cofactor>
</comment>
<proteinExistence type="inferred from homology"/>
<evidence type="ECO:0000313" key="5">
    <source>
        <dbReference type="EMBL" id="MFC7330193.1"/>
    </source>
</evidence>
<sequence>MEHVAVAIVGAGLSGLAAARCLRSRGVEPVAVLEGGSHAGGRVRMPAGAGTAPGRMFVRHDDRGVLALAEELEISVETDGSESPLDDLRVDEAGASSVSTLNVPADASWWTRLRNEWLLDRLARLAAAVDPTEPWRSDRAEELDAQTVRTWLRAHTADPDLRELVEERLTFDAGLPADRISMLWLLAHMGAVPLDDQEPLRLDPAELLNRLAAATAVRTGCHVAGVEQGNDRVRLSGSWGALTADRVIMAISPADAQRVTFSPRLPASRRRMHQQWPQAEIVRTEIVYWRPFWRNFGLSGEAVFEDGIPAWTFDDTPADAGYGRLVAHTYTFGAADPLGADQSVLDAPARHRGLLLENLERAFGPLAAAPVAVTQSPVGPERYSRAYQSPTPPGFLTEYGPLLRRSCGRIHWAATETAAYPANGALEGAVTSGLRAAEEVLDARVAAEAP</sequence>
<dbReference type="SUPFAM" id="SSF51905">
    <property type="entry name" value="FAD/NAD(P)-binding domain"/>
    <property type="match status" value="1"/>
</dbReference>
<evidence type="ECO:0000256" key="2">
    <source>
        <dbReference type="ARBA" id="ARBA00005995"/>
    </source>
</evidence>